<keyword evidence="2" id="KW-0378">Hydrolase</keyword>
<feature type="signal peptide" evidence="6">
    <location>
        <begin position="1"/>
        <end position="37"/>
    </location>
</feature>
<keyword evidence="6" id="KW-0732">Signal</keyword>
<evidence type="ECO:0000313" key="9">
    <source>
        <dbReference type="Proteomes" id="UP001139000"/>
    </source>
</evidence>
<evidence type="ECO:0000256" key="1">
    <source>
        <dbReference type="ARBA" id="ARBA00022670"/>
    </source>
</evidence>
<accession>A0A9X1PK28</accession>
<keyword evidence="3" id="KW-0862">Zinc</keyword>
<dbReference type="SUPFAM" id="SSF55486">
    <property type="entry name" value="Metalloproteases ('zincins'), catalytic domain"/>
    <property type="match status" value="2"/>
</dbReference>
<dbReference type="Proteomes" id="UP001139000">
    <property type="component" value="Unassembled WGS sequence"/>
</dbReference>
<gene>
    <name evidence="8" type="ORF">LXM26_08045</name>
</gene>
<evidence type="ECO:0000259" key="7">
    <source>
        <dbReference type="Pfam" id="PF02868"/>
    </source>
</evidence>
<evidence type="ECO:0000256" key="2">
    <source>
        <dbReference type="ARBA" id="ARBA00022801"/>
    </source>
</evidence>
<dbReference type="EMBL" id="JAJTTC010000001">
    <property type="protein sequence ID" value="MCF0061439.1"/>
    <property type="molecule type" value="Genomic_DNA"/>
</dbReference>
<dbReference type="GO" id="GO:0004222">
    <property type="term" value="F:metalloendopeptidase activity"/>
    <property type="evidence" value="ECO:0007669"/>
    <property type="project" value="InterPro"/>
</dbReference>
<name>A0A9X1PK28_9BACT</name>
<evidence type="ECO:0000256" key="4">
    <source>
        <dbReference type="ARBA" id="ARBA00023049"/>
    </source>
</evidence>
<feature type="compositionally biased region" description="Acidic residues" evidence="5">
    <location>
        <begin position="1352"/>
        <end position="1367"/>
    </location>
</feature>
<dbReference type="InterPro" id="IPR050728">
    <property type="entry name" value="Zinc_Metalloprotease_M4"/>
</dbReference>
<keyword evidence="1" id="KW-0645">Protease</keyword>
<dbReference type="InterPro" id="IPR001570">
    <property type="entry name" value="Peptidase_M4_C_domain"/>
</dbReference>
<proteinExistence type="predicted"/>
<keyword evidence="9" id="KW-1185">Reference proteome</keyword>
<dbReference type="PANTHER" id="PTHR33794">
    <property type="entry name" value="BACILLOLYSIN"/>
    <property type="match status" value="1"/>
</dbReference>
<dbReference type="PANTHER" id="PTHR33794:SF1">
    <property type="entry name" value="BACILLOLYSIN"/>
    <property type="match status" value="1"/>
</dbReference>
<feature type="chain" id="PRO_5040771675" evidence="6">
    <location>
        <begin position="38"/>
        <end position="1521"/>
    </location>
</feature>
<evidence type="ECO:0000313" key="8">
    <source>
        <dbReference type="EMBL" id="MCF0061439.1"/>
    </source>
</evidence>
<sequence>MSKLYNSARKKSAMNAFLRKCLAMLALLVVSHCVSYAQPYYLPKEKAGPFGTMYAAEPYKIPSGKTNYHGNVPLYATKYLRDPNDPASTSVALCSFKNEALGLYGNVEVVGEGIDPDNGIDKVIYPFASPVSAPGQNGPFNTMLHLNTLSGNFTHPHPTLFGISVLAHTQEFNRMTYNLFGWKGADKDGLQTVTNIVSTVYPSAVAQVSPPIVAYNVGQGLTNPQLSRDVIGHESTHLIWLWAWGNGQGNEESYSLGEGFADVIGGALKNYSAVLNDPGAGFANPDWSFIIQEQGLDSERNFTNSPHLWSMPECYKGLFWKKPGDVGYDPHANGMVLNKIFFRMNVGETGYIDQNPAKGTFIVLPLIPNNPAATYELSLKLFFRTFTEKLSWSSTFPDVRVAMLEMAEEMGYADGSHVYQQIQNAFKAAGIGDGWGFDNSDCVVGPNTLAQGWNGLVPISVQVASLDNDPQGKQVHWIADCQDVDVLILTEVFNPISPDAPYYAIDLDNDGIYTIDNNVSLSKSIVSLSHGIRASVDHFAKKFNFIGLKGTSKFIEHLIGSPSPNFIPGAYLAQIKSDSDPAKMTLDQIAGNYFAGIYNTVKSVQLPESKESIAIRKALMDIFGLEISNEYRLSKGDEALWTIGSDLFGDGNYLRSFFNPKSKGQLNFYNGKGWDVANPDEMAGVWTQFYYLISKGTPLTGFTNENGQTRFFTGLEEGVPEKIMFAAFQYFLPSNPTFDDVVAAIQSSILFHGYKETSGTWKKCNDALTCVIGKEFLPQPKLWAVDADGNEVKIVDPFNAQFRSDEYFPDKIAYRLFEVSKDVAFNDLVSPVYRAFQHTTEVLLPYIDEKDPGKRTNTAKFFLEEGIFYVRSRLYAAGGPGCASSLGGNLECRALEMMVNNWSPILQVTVAPITTKPIAPLEHDKLTAWKSVFEWQATPGAAGYVLRVTDLTGKVPVQDVPVEATSDEAEANELALAKERDYSWQITATHKLGSEEGVTWDKGLKKFVQTGLTDIDIFGTWTDPMSFQTDLPESPLLVPPAPANGEHVPPFGQDILLSADEAPGASGYRYHIQDKKDDRELPEVLYDHEDLKLPDISDGKVYTWAFEPYKEATPPFITEKEFGKKYFSTFVVDYSLIPAPALLSPINDAVFNYGISTPKEVFAWSPIAGAAEYDYSVEFVEDPIEDDTNGSTSELSVLRDVGDVPSKIKGGFRWKVRAKAKDEKGEWIVGPYSPFSFYWIRPAKTNLKYPSDGAQTVDNHKAEFSWYEQWAPAGHLFRLWQDNVIVFEKEVFGNSITITNLEVNTDYTWDAPAMTKTPTATHFPETYTFAHFRTGNAPDEKKNGKEIKEYDPDVDEAEPGDLNDPNDPDQGSGDVFYPQLGFTVDVKDGEFADTYSYSYKVTVTSDKGYSREWNCAVNGLGVVFIPEDLFQTKVNGDLPEDTALYHFHLEITDLYGKDDSYAASPTYDFALLLYDALPAVQGKKMPLLDLIPQSGVFGGRWVGCSIDFDFEYIFSTKKPKP</sequence>
<protein>
    <submittedName>
        <fullName evidence="8">M4 family metallopeptidase</fullName>
    </submittedName>
</protein>
<evidence type="ECO:0000256" key="6">
    <source>
        <dbReference type="SAM" id="SignalP"/>
    </source>
</evidence>
<dbReference type="Pfam" id="PF02868">
    <property type="entry name" value="Peptidase_M4_C"/>
    <property type="match status" value="2"/>
</dbReference>
<dbReference type="GO" id="GO:0006508">
    <property type="term" value="P:proteolysis"/>
    <property type="evidence" value="ECO:0007669"/>
    <property type="project" value="UniProtKB-KW"/>
</dbReference>
<organism evidence="8 9">
    <name type="scientific">Dyadobacter chenwenxiniae</name>
    <dbReference type="NCBI Taxonomy" id="2906456"/>
    <lineage>
        <taxon>Bacteria</taxon>
        <taxon>Pseudomonadati</taxon>
        <taxon>Bacteroidota</taxon>
        <taxon>Cytophagia</taxon>
        <taxon>Cytophagales</taxon>
        <taxon>Spirosomataceae</taxon>
        <taxon>Dyadobacter</taxon>
    </lineage>
</organism>
<comment type="caution">
    <text evidence="8">The sequence shown here is derived from an EMBL/GenBank/DDBJ whole genome shotgun (WGS) entry which is preliminary data.</text>
</comment>
<feature type="region of interest" description="Disordered" evidence="5">
    <location>
        <begin position="1351"/>
        <end position="1373"/>
    </location>
</feature>
<feature type="domain" description="Peptidase M4 C-terminal" evidence="7">
    <location>
        <begin position="251"/>
        <end position="431"/>
    </location>
</feature>
<evidence type="ECO:0000256" key="3">
    <source>
        <dbReference type="ARBA" id="ARBA00022833"/>
    </source>
</evidence>
<dbReference type="InterPro" id="IPR027268">
    <property type="entry name" value="Peptidase_M4/M1_CTD_sf"/>
</dbReference>
<dbReference type="Gene3D" id="1.10.390.10">
    <property type="entry name" value="Neutral Protease Domain 2"/>
    <property type="match status" value="2"/>
</dbReference>
<keyword evidence="4" id="KW-0482">Metalloprotease</keyword>
<feature type="domain" description="Peptidase M4 C-terminal" evidence="7">
    <location>
        <begin position="609"/>
        <end position="765"/>
    </location>
</feature>
<evidence type="ECO:0000256" key="5">
    <source>
        <dbReference type="SAM" id="MobiDB-lite"/>
    </source>
</evidence>
<dbReference type="RefSeq" id="WP_234654721.1">
    <property type="nucleotide sequence ID" value="NZ_CP094997.1"/>
</dbReference>
<reference evidence="8" key="1">
    <citation type="submission" date="2021-12" db="EMBL/GenBank/DDBJ databases">
        <title>Novel species in genus Dyadobacter.</title>
        <authorList>
            <person name="Ma C."/>
        </authorList>
    </citation>
    <scope>NUCLEOTIDE SEQUENCE</scope>
    <source>
        <strain evidence="8">LJ419</strain>
    </source>
</reference>